<evidence type="ECO:0000256" key="1">
    <source>
        <dbReference type="SAM" id="MobiDB-lite"/>
    </source>
</evidence>
<feature type="compositionally biased region" description="Low complexity" evidence="1">
    <location>
        <begin position="51"/>
        <end position="64"/>
    </location>
</feature>
<evidence type="ECO:0000313" key="4">
    <source>
        <dbReference type="Proteomes" id="UP000218824"/>
    </source>
</evidence>
<dbReference type="AlphaFoldDB" id="A0AAU9AYJ8"/>
<dbReference type="SUPFAM" id="SSF81901">
    <property type="entry name" value="HCP-like"/>
    <property type="match status" value="1"/>
</dbReference>
<evidence type="ECO:0000256" key="2">
    <source>
        <dbReference type="SAM" id="Phobius"/>
    </source>
</evidence>
<dbReference type="Proteomes" id="UP000218824">
    <property type="component" value="Chromosome"/>
</dbReference>
<organism evidence="3 4">
    <name type="scientific">Lysobacter enzymogenes</name>
    <dbReference type="NCBI Taxonomy" id="69"/>
    <lineage>
        <taxon>Bacteria</taxon>
        <taxon>Pseudomonadati</taxon>
        <taxon>Pseudomonadota</taxon>
        <taxon>Gammaproteobacteria</taxon>
        <taxon>Lysobacterales</taxon>
        <taxon>Lysobacteraceae</taxon>
        <taxon>Lysobacter</taxon>
    </lineage>
</organism>
<proteinExistence type="predicted"/>
<reference evidence="3 4" key="1">
    <citation type="journal article" date="2017" name="DNA Res.">
        <title>Complete genome sequence and expression profile of the commercial lytic enzyme producer Lysobacter enzymogenes M497-1.</title>
        <authorList>
            <person name="Takami H."/>
            <person name="Toyoda A."/>
            <person name="Uchiyama I."/>
            <person name="Itoh T."/>
            <person name="Takaki Y."/>
            <person name="Arai W."/>
            <person name="Nishi S."/>
            <person name="Kawai M."/>
            <person name="Shinya K."/>
            <person name="Ikeda H."/>
        </authorList>
    </citation>
    <scope>NUCLEOTIDE SEQUENCE [LARGE SCALE GENOMIC DNA]</scope>
    <source>
        <strain evidence="3 4">M497-1</strain>
    </source>
</reference>
<keyword evidence="2" id="KW-0812">Transmembrane</keyword>
<accession>A0AAU9AYJ8</accession>
<gene>
    <name evidence="3" type="ORF">LEN_4242</name>
</gene>
<feature type="transmembrane region" description="Helical" evidence="2">
    <location>
        <begin position="12"/>
        <end position="31"/>
    </location>
</feature>
<dbReference type="KEGG" id="lem:LEN_4242"/>
<name>A0AAU9AYJ8_LYSEN</name>
<keyword evidence="2" id="KW-0472">Membrane</keyword>
<evidence type="ECO:0008006" key="5">
    <source>
        <dbReference type="Google" id="ProtNLM"/>
    </source>
</evidence>
<keyword evidence="2" id="KW-1133">Transmembrane helix</keyword>
<sequence>MEPSTRKRRANVFWTAAPLLLAAGLAGWWMWGRERPAERGSGADAQAAAESSTLAGASAPAAASRQTPLPQGRFQDIRAELEVRARAGDAQAAYRLGEVLGRCRNYQPMPGGEFTEMLARAMAKTNVYLRIGGRTLDDPQLLDVMLYVKDKADAICGDVGDLSASARAGDARAWLELAAERGHTRAMVDYGEFAFEDLPSEGDLLDHAAEVARRRELARGYLQRAFQAGEPESLLALAAAHGNKPYLGRDTTQALAYFKAYRATDAGSRMPAGVLSFIEQQLAAPDDATQAADAERRAAQILQAFQQRRAPR</sequence>
<dbReference type="EMBL" id="AP014940">
    <property type="protein sequence ID" value="BAV99729.1"/>
    <property type="molecule type" value="Genomic_DNA"/>
</dbReference>
<evidence type="ECO:0000313" key="3">
    <source>
        <dbReference type="EMBL" id="BAV99729.1"/>
    </source>
</evidence>
<dbReference type="Gene3D" id="1.25.40.10">
    <property type="entry name" value="Tetratricopeptide repeat domain"/>
    <property type="match status" value="1"/>
</dbReference>
<feature type="region of interest" description="Disordered" evidence="1">
    <location>
        <begin position="39"/>
        <end position="71"/>
    </location>
</feature>
<dbReference type="InterPro" id="IPR011990">
    <property type="entry name" value="TPR-like_helical_dom_sf"/>
</dbReference>
<protein>
    <recommendedName>
        <fullName evidence="5">Sel1 repeat family protein</fullName>
    </recommendedName>
</protein>